<dbReference type="Pfam" id="PF13193">
    <property type="entry name" value="AMP-binding_C"/>
    <property type="match status" value="1"/>
</dbReference>
<dbReference type="EMBL" id="CAFBQS010000052">
    <property type="protein sequence ID" value="CAB5061964.1"/>
    <property type="molecule type" value="Genomic_DNA"/>
</dbReference>
<dbReference type="InterPro" id="IPR045851">
    <property type="entry name" value="AMP-bd_C_sf"/>
</dbReference>
<feature type="domain" description="Acetyl-coenzyme A synthetase N-terminal" evidence="8">
    <location>
        <begin position="30"/>
        <end position="81"/>
    </location>
</feature>
<reference evidence="9" key="1">
    <citation type="submission" date="2020-05" db="EMBL/GenBank/DDBJ databases">
        <authorList>
            <person name="Chiriac C."/>
            <person name="Salcher M."/>
            <person name="Ghai R."/>
            <person name="Kavagutti S V."/>
        </authorList>
    </citation>
    <scope>NUCLEOTIDE SEQUENCE</scope>
</reference>
<proteinExistence type="inferred from homology"/>
<evidence type="ECO:0000256" key="5">
    <source>
        <dbReference type="ARBA" id="ARBA00022840"/>
    </source>
</evidence>
<dbReference type="InterPro" id="IPR011904">
    <property type="entry name" value="Ac_CoA_lig"/>
</dbReference>
<sequence>MSSSLENLGTENRKFPPTPEFAAAANAKADMYGEAKADRLAFWEKQAHALHWDEPWTQVLDWKRPFAKWFIGGKLNASYNCLDRHVIEGRGDRVAFIFEGEPGDSRTYTYAELLVEVKKTANALIELGVKDGDRVAIYMPMIPEAAIAMLACARIGAPHSVVFGGFSADALLSRIQDADAKIVITADGGYRKGSANALKPAVDDALKGETNVKHVLVVKRTGQDVEWHDSRDVWWHEIVERQSAEHTAEAFDSEHGLFILYTSGTTAKPKGIYHTTGGYLTQAAFTHKNVFDLKPETDVYWCTADVGWITGHSYVVYGPLINGATQVIYEGTPDSPTKGRMFEIIEKHGVTILYTAPTLIRTWMKWGDEFPNASDLSSLRLLGSVGEPINPEAWMWYREVIGGNRCPIVDTWWQTETGAIMISPFPGVTATKPGSAMGAIPGISAAVIDDNANVVGNGGGGYLALTEPWPSMLRGIWGEPERYQETYWSRYDEAGYYFAGDGAKLDDDGAIWLLGRVDDVMNVSGHRISTTEVESALVSHVAVAEAAVVGANDAMTGQAIAAFVILRGGIPNVGGEELIQELRNHVAKEIGPIAKPKQILVVAELPKTRSGKIMRRLLRDVAENRAVGDSTTLADPNVMKLIQAGLNAGSSED</sequence>
<evidence type="ECO:0000256" key="2">
    <source>
        <dbReference type="ARBA" id="ARBA00013275"/>
    </source>
</evidence>
<evidence type="ECO:0000313" key="9">
    <source>
        <dbReference type="EMBL" id="CAB5061964.1"/>
    </source>
</evidence>
<dbReference type="PANTHER" id="PTHR24095:SF14">
    <property type="entry name" value="ACETYL-COENZYME A SYNTHETASE 1"/>
    <property type="match status" value="1"/>
</dbReference>
<dbReference type="CDD" id="cd05966">
    <property type="entry name" value="ACS"/>
    <property type="match status" value="1"/>
</dbReference>
<dbReference type="Gene3D" id="3.40.50.12780">
    <property type="entry name" value="N-terminal domain of ligase-like"/>
    <property type="match status" value="1"/>
</dbReference>
<dbReference type="GO" id="GO:0016208">
    <property type="term" value="F:AMP binding"/>
    <property type="evidence" value="ECO:0007669"/>
    <property type="project" value="InterPro"/>
</dbReference>
<dbReference type="EC" id="6.2.1.1" evidence="2"/>
<keyword evidence="3" id="KW-0436">Ligase</keyword>
<dbReference type="HAMAP" id="MF_01123">
    <property type="entry name" value="Ac_CoA_synth"/>
    <property type="match status" value="1"/>
</dbReference>
<dbReference type="PANTHER" id="PTHR24095">
    <property type="entry name" value="ACETYL-COENZYME A SYNTHETASE"/>
    <property type="match status" value="1"/>
</dbReference>
<dbReference type="InterPro" id="IPR025110">
    <property type="entry name" value="AMP-bd_C"/>
</dbReference>
<evidence type="ECO:0000256" key="3">
    <source>
        <dbReference type="ARBA" id="ARBA00022598"/>
    </source>
</evidence>
<feature type="domain" description="AMP-binding enzyme C-terminal" evidence="7">
    <location>
        <begin position="532"/>
        <end position="612"/>
    </location>
</feature>
<dbReference type="NCBIfam" id="NF001208">
    <property type="entry name" value="PRK00174.1"/>
    <property type="match status" value="1"/>
</dbReference>
<dbReference type="InterPro" id="IPR032387">
    <property type="entry name" value="ACAS_N"/>
</dbReference>
<dbReference type="InterPro" id="IPR000873">
    <property type="entry name" value="AMP-dep_synth/lig_dom"/>
</dbReference>
<dbReference type="AlphaFoldDB" id="A0A6J7U5P9"/>
<evidence type="ECO:0000259" key="8">
    <source>
        <dbReference type="Pfam" id="PF16177"/>
    </source>
</evidence>
<evidence type="ECO:0000259" key="7">
    <source>
        <dbReference type="Pfam" id="PF13193"/>
    </source>
</evidence>
<protein>
    <recommendedName>
        <fullName evidence="2">acetate--CoA ligase</fullName>
        <ecNumber evidence="2">6.2.1.1</ecNumber>
    </recommendedName>
</protein>
<dbReference type="SUPFAM" id="SSF56801">
    <property type="entry name" value="Acetyl-CoA synthetase-like"/>
    <property type="match status" value="1"/>
</dbReference>
<evidence type="ECO:0000256" key="1">
    <source>
        <dbReference type="ARBA" id="ARBA00006432"/>
    </source>
</evidence>
<dbReference type="GO" id="GO:0005524">
    <property type="term" value="F:ATP binding"/>
    <property type="evidence" value="ECO:0007669"/>
    <property type="project" value="UniProtKB-KW"/>
</dbReference>
<dbReference type="GO" id="GO:0005829">
    <property type="term" value="C:cytosol"/>
    <property type="evidence" value="ECO:0007669"/>
    <property type="project" value="TreeGrafter"/>
</dbReference>
<feature type="domain" description="AMP-dependent synthetase/ligase" evidence="6">
    <location>
        <begin position="87"/>
        <end position="477"/>
    </location>
</feature>
<dbReference type="GO" id="GO:0003987">
    <property type="term" value="F:acetate-CoA ligase activity"/>
    <property type="evidence" value="ECO:0007669"/>
    <property type="project" value="UniProtKB-EC"/>
</dbReference>
<dbReference type="NCBIfam" id="TIGR02188">
    <property type="entry name" value="Ac_CoA_lig_AcsA"/>
    <property type="match status" value="1"/>
</dbReference>
<organism evidence="9">
    <name type="scientific">freshwater metagenome</name>
    <dbReference type="NCBI Taxonomy" id="449393"/>
    <lineage>
        <taxon>unclassified sequences</taxon>
        <taxon>metagenomes</taxon>
        <taxon>ecological metagenomes</taxon>
    </lineage>
</organism>
<keyword evidence="4" id="KW-0547">Nucleotide-binding</keyword>
<name>A0A6J7U5P9_9ZZZZ</name>
<dbReference type="InterPro" id="IPR042099">
    <property type="entry name" value="ANL_N_sf"/>
</dbReference>
<gene>
    <name evidence="9" type="ORF">UFOPK4366_00408</name>
</gene>
<dbReference type="Gene3D" id="3.30.300.30">
    <property type="match status" value="1"/>
</dbReference>
<dbReference type="Pfam" id="PF00501">
    <property type="entry name" value="AMP-binding"/>
    <property type="match status" value="1"/>
</dbReference>
<accession>A0A6J7U5P9</accession>
<evidence type="ECO:0000259" key="6">
    <source>
        <dbReference type="Pfam" id="PF00501"/>
    </source>
</evidence>
<dbReference type="GO" id="GO:0019427">
    <property type="term" value="P:acetyl-CoA biosynthetic process from acetate"/>
    <property type="evidence" value="ECO:0007669"/>
    <property type="project" value="InterPro"/>
</dbReference>
<keyword evidence="5" id="KW-0067">ATP-binding</keyword>
<dbReference type="FunFam" id="3.40.50.12780:FF:000001">
    <property type="entry name" value="Acetyl-coenzyme A synthetase"/>
    <property type="match status" value="1"/>
</dbReference>
<comment type="similarity">
    <text evidence="1">Belongs to the ATP-dependent AMP-binding enzyme family.</text>
</comment>
<evidence type="ECO:0000256" key="4">
    <source>
        <dbReference type="ARBA" id="ARBA00022741"/>
    </source>
</evidence>
<dbReference type="Pfam" id="PF16177">
    <property type="entry name" value="ACAS_N"/>
    <property type="match status" value="1"/>
</dbReference>